<name>A0A7X0UCN7_9BURK</name>
<dbReference type="RefSeq" id="WP_184864881.1">
    <property type="nucleotide sequence ID" value="NZ_JACHLK010000021.1"/>
</dbReference>
<gene>
    <name evidence="1" type="ORF">HNP48_006365</name>
</gene>
<dbReference type="EMBL" id="JACHLK010000021">
    <property type="protein sequence ID" value="MBB6563641.1"/>
    <property type="molecule type" value="Genomic_DNA"/>
</dbReference>
<evidence type="ECO:0000313" key="2">
    <source>
        <dbReference type="Proteomes" id="UP000575083"/>
    </source>
</evidence>
<organism evidence="1 2">
    <name type="scientific">Acidovorax soli</name>
    <dbReference type="NCBI Taxonomy" id="592050"/>
    <lineage>
        <taxon>Bacteria</taxon>
        <taxon>Pseudomonadati</taxon>
        <taxon>Pseudomonadota</taxon>
        <taxon>Betaproteobacteria</taxon>
        <taxon>Burkholderiales</taxon>
        <taxon>Comamonadaceae</taxon>
        <taxon>Acidovorax</taxon>
    </lineage>
</organism>
<dbReference type="Proteomes" id="UP000575083">
    <property type="component" value="Unassembled WGS sequence"/>
</dbReference>
<evidence type="ECO:0000313" key="1">
    <source>
        <dbReference type="EMBL" id="MBB6563641.1"/>
    </source>
</evidence>
<protein>
    <submittedName>
        <fullName evidence="1">Uncharacterized protein</fullName>
    </submittedName>
</protein>
<sequence length="134" mass="14475">MSTEYLVAAQALWGSADRALTEKTFALVTARAAPYKIEMAFEAFGQDAEQRLSAIFDKHSNLFRSLQSCTPGVEGIALRWNGYGSGEPFLERVLGLLAAMGLADAHGQAVGDEGSYHCRLAADGLECEYVDLEP</sequence>
<accession>A0A7X0UCN7</accession>
<keyword evidence="2" id="KW-1185">Reference proteome</keyword>
<proteinExistence type="predicted"/>
<reference evidence="1 2" key="1">
    <citation type="submission" date="2020-08" db="EMBL/GenBank/DDBJ databases">
        <title>Functional genomics of gut bacteria from endangered species of beetles.</title>
        <authorList>
            <person name="Carlos-Shanley C."/>
        </authorList>
    </citation>
    <scope>NUCLEOTIDE SEQUENCE [LARGE SCALE GENOMIC DNA]</scope>
    <source>
        <strain evidence="1 2">S00198</strain>
    </source>
</reference>
<dbReference type="AlphaFoldDB" id="A0A7X0UCN7"/>
<comment type="caution">
    <text evidence="1">The sequence shown here is derived from an EMBL/GenBank/DDBJ whole genome shotgun (WGS) entry which is preliminary data.</text>
</comment>